<proteinExistence type="predicted"/>
<dbReference type="EMBL" id="BGZN01000133">
    <property type="protein sequence ID" value="GBR75024.1"/>
    <property type="molecule type" value="Genomic_DNA"/>
</dbReference>
<name>A0A388TEF5_TERA1</name>
<evidence type="ECO:0000313" key="1">
    <source>
        <dbReference type="EMBL" id="GBR75024.1"/>
    </source>
</evidence>
<protein>
    <submittedName>
        <fullName evidence="1">Uncharacterized protein</fullName>
    </submittedName>
</protein>
<keyword evidence="2" id="KW-1185">Reference proteome</keyword>
<organism evidence="1 2">
    <name type="scientific">Termititenax aidoneus</name>
    <dbReference type="NCBI Taxonomy" id="2218524"/>
    <lineage>
        <taxon>Bacteria</taxon>
        <taxon>Bacillati</taxon>
        <taxon>Candidatus Margulisiibacteriota</taxon>
        <taxon>Candidatus Termititenacia</taxon>
        <taxon>Candidatus Termititenacales</taxon>
        <taxon>Candidatus Termititenacaceae</taxon>
        <taxon>Candidatus Termititenax</taxon>
    </lineage>
</organism>
<sequence length="673" mass="69829">MAEIRKARLSIFTMQEWLNPTGAAYNLDVGDNGIYGVAIGIDPADNNRIDIRASSGAQKFRELKSMALTLENLAPLLNGVYQRELVAGNNIIINNTNPSHPIISVDVSSIPHNNFGGRDTTGAHPIAAVTGLTEYLAGLDDLIEELENSKATREELSDDIASEVTRSNAYTNNAVSVETASRQNDTANIRANYLNKSATHPNGGTVVQNLDADNGFSATTTQTDTNTEFVLETNTQTSVPTIGGLVGKKATEQAIGSNRLLMVIDASGNIRTQLRKGKNIPAQAADIFNDDDLINKGEVIGLINSAISGGSGSDRGTVLNAFTSEQVWAISETPLLNAFGTGYAVGDVVFIQSPAPAEDQILKAWIIVTAISGGGAVSGFVLSSTGAFTEDITGTVNTFTDGGGSGCTLNIVTEQIPGSNLKNITTPVIGDTATVLRDETSGNIQSIWRYSDLNGDGIANWVYVKPNTTTQIVGDNDTIKIANGVASIVSAVQTLINGALQGTQIDTAEPTVSSTDLQITSAKRLWLMFGAALSTLTTTAKTVVGAINELVTSIGGKQNKIAAGTAGNVVTYSGTEGSVESLAVDNTSGGTASSTSLITSGAVRAARGAANGVAPLGADSKVPLANLPEISGGGSGLDQSLQNIVNEQNGMSAVPQTTGMHDSFMADENVVFN</sequence>
<evidence type="ECO:0000313" key="2">
    <source>
        <dbReference type="Proteomes" id="UP000269352"/>
    </source>
</evidence>
<dbReference type="Proteomes" id="UP000269352">
    <property type="component" value="Unassembled WGS sequence"/>
</dbReference>
<reference evidence="1 2" key="1">
    <citation type="journal article" date="2019" name="ISME J.">
        <title>Genome analyses of uncultured TG2/ZB3 bacteria in 'Margulisbacteria' specifically attached to ectosymbiotic spirochetes of protists in the termite gut.</title>
        <authorList>
            <person name="Utami Y.D."/>
            <person name="Kuwahara H."/>
            <person name="Igai K."/>
            <person name="Murakami T."/>
            <person name="Sugaya K."/>
            <person name="Morikawa T."/>
            <person name="Nagura Y."/>
            <person name="Yuki M."/>
            <person name="Deevong P."/>
            <person name="Inoue T."/>
            <person name="Kihara K."/>
            <person name="Lo N."/>
            <person name="Yamada A."/>
            <person name="Ohkuma M."/>
            <person name="Hongoh Y."/>
        </authorList>
    </citation>
    <scope>NUCLEOTIDE SEQUENCE [LARGE SCALE GENOMIC DNA]</scope>
    <source>
        <strain evidence="1">NkOx7-01</strain>
    </source>
</reference>
<comment type="caution">
    <text evidence="1">The sequence shown here is derived from an EMBL/GenBank/DDBJ whole genome shotgun (WGS) entry which is preliminary data.</text>
</comment>
<gene>
    <name evidence="1" type="ORF">NO1_2092</name>
</gene>
<accession>A0A388TEF5</accession>
<dbReference type="AlphaFoldDB" id="A0A388TEF5"/>
<feature type="non-terminal residue" evidence="1">
    <location>
        <position position="673"/>
    </location>
</feature>